<protein>
    <submittedName>
        <fullName evidence="1">Uncharacterized protein</fullName>
    </submittedName>
</protein>
<organism evidence="1 2">
    <name type="scientific">Colletotrichum truncatum</name>
    <name type="common">Anthracnose fungus</name>
    <name type="synonym">Colletotrichum capsici</name>
    <dbReference type="NCBI Taxonomy" id="5467"/>
    <lineage>
        <taxon>Eukaryota</taxon>
        <taxon>Fungi</taxon>
        <taxon>Dikarya</taxon>
        <taxon>Ascomycota</taxon>
        <taxon>Pezizomycotina</taxon>
        <taxon>Sordariomycetes</taxon>
        <taxon>Hypocreomycetidae</taxon>
        <taxon>Glomerellales</taxon>
        <taxon>Glomerellaceae</taxon>
        <taxon>Colletotrichum</taxon>
        <taxon>Colletotrichum truncatum species complex</taxon>
    </lineage>
</organism>
<keyword evidence="2" id="KW-1185">Reference proteome</keyword>
<name>A0ACC3YCW5_COLTU</name>
<proteinExistence type="predicted"/>
<gene>
    <name evidence="1" type="ORF">CTRU02_215337</name>
</gene>
<evidence type="ECO:0000313" key="2">
    <source>
        <dbReference type="Proteomes" id="UP000805649"/>
    </source>
</evidence>
<dbReference type="EMBL" id="VUJX02000015">
    <property type="protein sequence ID" value="KAL0929694.1"/>
    <property type="molecule type" value="Genomic_DNA"/>
</dbReference>
<dbReference type="Proteomes" id="UP000805649">
    <property type="component" value="Unassembled WGS sequence"/>
</dbReference>
<reference evidence="1 2" key="1">
    <citation type="journal article" date="2020" name="Phytopathology">
        <title>Genome Sequence Resources of Colletotrichum truncatum, C. plurivorum, C. musicola, and C. sojae: Four Species Pathogenic to Soybean (Glycine max).</title>
        <authorList>
            <person name="Rogerio F."/>
            <person name="Boufleur T.R."/>
            <person name="Ciampi-Guillardi M."/>
            <person name="Sukno S.A."/>
            <person name="Thon M.R."/>
            <person name="Massola Junior N.S."/>
            <person name="Baroncelli R."/>
        </authorList>
    </citation>
    <scope>NUCLEOTIDE SEQUENCE [LARGE SCALE GENOMIC DNA]</scope>
    <source>
        <strain evidence="1 2">CMES1059</strain>
    </source>
</reference>
<evidence type="ECO:0000313" key="1">
    <source>
        <dbReference type="EMBL" id="KAL0929694.1"/>
    </source>
</evidence>
<comment type="caution">
    <text evidence="1">The sequence shown here is derived from an EMBL/GenBank/DDBJ whole genome shotgun (WGS) entry which is preliminary data.</text>
</comment>
<sequence length="124" mass="14404">MTTRNLNQTWREVVFQQYASDHAADVPFPVRYLINADQWHTDIWIRIPEKIDVSTFRRSILNFVVARRNQDPVFSDKYISVRPRVSPIAGSSSNLAVERKRRVVDMEKPTNNNDSSISRNEAEG</sequence>
<accession>A0ACC3YCW5</accession>